<dbReference type="SUPFAM" id="SSF55781">
    <property type="entry name" value="GAF domain-like"/>
    <property type="match status" value="1"/>
</dbReference>
<sequence>MENQKMKEKRKYSVPAIENAMEILKLLSRNRFRESTVTEIANALSLNPATCYRILQSLEEFSMVRYLENKKRYTLGPYLVVLGERAKEHLDYLSIIMPYLEKLTRETGMTSILVNKIGEDKVAIVAKVEASDFGVSVSVGRHFSITDGSFGMCFLAPLDQQQREYFLKQKKGLKTFSVEEVKTIERDMEFIRENGYSITYGEYIKGLGGIAAPIFSGENTVEMSIELICFTSQFDKEDLHLKGILVKRAAEDISNRIRNLS</sequence>
<evidence type="ECO:0000313" key="6">
    <source>
        <dbReference type="EMBL" id="MBS4180399.1"/>
    </source>
</evidence>
<dbReference type="InterPro" id="IPR050707">
    <property type="entry name" value="HTH_MetabolicPath_Reg"/>
</dbReference>
<feature type="domain" description="HTH iclR-type" evidence="4">
    <location>
        <begin position="14"/>
        <end position="77"/>
    </location>
</feature>
<dbReference type="GO" id="GO:0045892">
    <property type="term" value="P:negative regulation of DNA-templated transcription"/>
    <property type="evidence" value="ECO:0007669"/>
    <property type="project" value="UniProtKB-ARBA"/>
</dbReference>
<dbReference type="InterPro" id="IPR011991">
    <property type="entry name" value="ArsR-like_HTH"/>
</dbReference>
<keyword evidence="8" id="KW-1185">Reference proteome</keyword>
<evidence type="ECO:0000256" key="2">
    <source>
        <dbReference type="ARBA" id="ARBA00023125"/>
    </source>
</evidence>
<keyword evidence="2" id="KW-0238">DNA-binding</keyword>
<evidence type="ECO:0000313" key="8">
    <source>
        <dbReference type="Proteomes" id="UP000677265"/>
    </source>
</evidence>
<evidence type="ECO:0000313" key="7">
    <source>
        <dbReference type="EMBL" id="MCH6263984.1"/>
    </source>
</evidence>
<gene>
    <name evidence="7" type="ORF">KHB02_000400</name>
    <name evidence="6" type="ORF">KHB02_03230</name>
</gene>
<dbReference type="Pfam" id="PF09339">
    <property type="entry name" value="HTH_IclR"/>
    <property type="match status" value="1"/>
</dbReference>
<dbReference type="SUPFAM" id="SSF46785">
    <property type="entry name" value="Winged helix' DNA-binding domain"/>
    <property type="match status" value="1"/>
</dbReference>
<accession>A0A942Y7Q0</accession>
<evidence type="ECO:0000256" key="3">
    <source>
        <dbReference type="ARBA" id="ARBA00023163"/>
    </source>
</evidence>
<keyword evidence="1" id="KW-0805">Transcription regulation</keyword>
<dbReference type="GO" id="GO:0003677">
    <property type="term" value="F:DNA binding"/>
    <property type="evidence" value="ECO:0007669"/>
    <property type="project" value="UniProtKB-KW"/>
</dbReference>
<dbReference type="CDD" id="cd00090">
    <property type="entry name" value="HTH_ARSR"/>
    <property type="match status" value="1"/>
</dbReference>
<dbReference type="RefSeq" id="WP_213140389.1">
    <property type="nucleotide sequence ID" value="NZ_JAGYPE020000001.1"/>
</dbReference>
<name>A0A942Y7Q0_9BACI</name>
<organism evidence="6">
    <name type="scientific">Neobacillus citreus</name>
    <dbReference type="NCBI Taxonomy" id="2833578"/>
    <lineage>
        <taxon>Bacteria</taxon>
        <taxon>Bacillati</taxon>
        <taxon>Bacillota</taxon>
        <taxon>Bacilli</taxon>
        <taxon>Bacillales</taxon>
        <taxon>Bacillaceae</taxon>
        <taxon>Neobacillus</taxon>
    </lineage>
</organism>
<dbReference type="PANTHER" id="PTHR30136">
    <property type="entry name" value="HELIX-TURN-HELIX TRANSCRIPTIONAL REGULATOR, ICLR FAMILY"/>
    <property type="match status" value="1"/>
</dbReference>
<dbReference type="Gene3D" id="3.30.450.40">
    <property type="match status" value="1"/>
</dbReference>
<dbReference type="Pfam" id="PF01614">
    <property type="entry name" value="IclR_C"/>
    <property type="match status" value="1"/>
</dbReference>
<dbReference type="InterPro" id="IPR029016">
    <property type="entry name" value="GAF-like_dom_sf"/>
</dbReference>
<dbReference type="PROSITE" id="PS51077">
    <property type="entry name" value="HTH_ICLR"/>
    <property type="match status" value="1"/>
</dbReference>
<evidence type="ECO:0000259" key="5">
    <source>
        <dbReference type="PROSITE" id="PS51078"/>
    </source>
</evidence>
<dbReference type="InterPro" id="IPR014757">
    <property type="entry name" value="Tscrpt_reg_IclR_C"/>
</dbReference>
<dbReference type="EMBL" id="JAGYPE010000001">
    <property type="protein sequence ID" value="MBS4180399.1"/>
    <property type="molecule type" value="Genomic_DNA"/>
</dbReference>
<dbReference type="EMBL" id="JAGYPE020000001">
    <property type="protein sequence ID" value="MCH6263984.1"/>
    <property type="molecule type" value="Genomic_DNA"/>
</dbReference>
<dbReference type="InterPro" id="IPR036390">
    <property type="entry name" value="WH_DNA-bd_sf"/>
</dbReference>
<dbReference type="InterPro" id="IPR036388">
    <property type="entry name" value="WH-like_DNA-bd_sf"/>
</dbReference>
<proteinExistence type="predicted"/>
<evidence type="ECO:0000259" key="4">
    <source>
        <dbReference type="PROSITE" id="PS51077"/>
    </source>
</evidence>
<feature type="domain" description="IclR-ED" evidence="5">
    <location>
        <begin position="78"/>
        <end position="259"/>
    </location>
</feature>
<dbReference type="Proteomes" id="UP000677265">
    <property type="component" value="Unassembled WGS sequence"/>
</dbReference>
<dbReference type="GO" id="GO:0003700">
    <property type="term" value="F:DNA-binding transcription factor activity"/>
    <property type="evidence" value="ECO:0007669"/>
    <property type="project" value="TreeGrafter"/>
</dbReference>
<dbReference type="SMART" id="SM00346">
    <property type="entry name" value="HTH_ICLR"/>
    <property type="match status" value="1"/>
</dbReference>
<reference evidence="6" key="1">
    <citation type="submission" date="2021-05" db="EMBL/GenBank/DDBJ databases">
        <title>Novel Bacillus species.</title>
        <authorList>
            <person name="Liu G."/>
        </authorList>
    </citation>
    <scope>NUCLEOTIDE SEQUENCE</scope>
    <source>
        <strain evidence="6 8">FJAT-50051</strain>
    </source>
</reference>
<dbReference type="AlphaFoldDB" id="A0A942Y7Q0"/>
<keyword evidence="3" id="KW-0804">Transcription</keyword>
<dbReference type="InterPro" id="IPR005471">
    <property type="entry name" value="Tscrpt_reg_IclR_N"/>
</dbReference>
<protein>
    <submittedName>
        <fullName evidence="6">IclR family transcriptional regulator</fullName>
    </submittedName>
</protein>
<evidence type="ECO:0000256" key="1">
    <source>
        <dbReference type="ARBA" id="ARBA00023015"/>
    </source>
</evidence>
<dbReference type="PROSITE" id="PS51078">
    <property type="entry name" value="ICLR_ED"/>
    <property type="match status" value="1"/>
</dbReference>
<dbReference type="Gene3D" id="1.10.10.10">
    <property type="entry name" value="Winged helix-like DNA-binding domain superfamily/Winged helix DNA-binding domain"/>
    <property type="match status" value="1"/>
</dbReference>
<dbReference type="PANTHER" id="PTHR30136:SF24">
    <property type="entry name" value="HTH-TYPE TRANSCRIPTIONAL REPRESSOR ALLR"/>
    <property type="match status" value="1"/>
</dbReference>
<comment type="caution">
    <text evidence="6">The sequence shown here is derived from an EMBL/GenBank/DDBJ whole genome shotgun (WGS) entry which is preliminary data.</text>
</comment>